<dbReference type="EMBL" id="CM000769">
    <property type="protein sequence ID" value="KXG20819.1"/>
    <property type="molecule type" value="Genomic_DNA"/>
</dbReference>
<protein>
    <submittedName>
        <fullName evidence="1">Uncharacterized protein</fullName>
    </submittedName>
</protein>
<sequence>MGPSTKKRTIYVLDLYFAVTNSPRLATIAPTAYVDKPAWLMGMPILLRPPYQSWLLSSLSSPVASLPISVSALGRSRRPPPPSLPPPRSSAVFPHRRIEGSEVCWGFCPAASSGVWCGAAPWLVGGDCKGNHHLIMGSMTTSSLWKYIMGDFSVDLEKIGFI</sequence>
<gene>
    <name evidence="1" type="ORF">SORBI_3010G257200</name>
</gene>
<dbReference type="Gramene" id="KXG20819">
    <property type="protein sequence ID" value="KXG20819"/>
    <property type="gene ID" value="SORBI_3010G257200"/>
</dbReference>
<proteinExistence type="predicted"/>
<evidence type="ECO:0000313" key="2">
    <source>
        <dbReference type="Proteomes" id="UP000000768"/>
    </source>
</evidence>
<reference evidence="2" key="2">
    <citation type="journal article" date="2018" name="Plant J.">
        <title>The Sorghum bicolor reference genome: improved assembly, gene annotations, a transcriptome atlas, and signatures of genome organization.</title>
        <authorList>
            <person name="McCormick R.F."/>
            <person name="Truong S.K."/>
            <person name="Sreedasyam A."/>
            <person name="Jenkins J."/>
            <person name="Shu S."/>
            <person name="Sims D."/>
            <person name="Kennedy M."/>
            <person name="Amirebrahimi M."/>
            <person name="Weers B.D."/>
            <person name="McKinley B."/>
            <person name="Mattison A."/>
            <person name="Morishige D.T."/>
            <person name="Grimwood J."/>
            <person name="Schmutz J."/>
            <person name="Mullet J.E."/>
        </authorList>
    </citation>
    <scope>NUCLEOTIDE SEQUENCE [LARGE SCALE GENOMIC DNA]</scope>
    <source>
        <strain evidence="2">cv. BTx623</strain>
    </source>
</reference>
<dbReference type="AlphaFoldDB" id="A0A194YLF5"/>
<name>A0A194YLF5_SORBI</name>
<dbReference type="InParanoid" id="A0A194YLF5"/>
<dbReference type="Proteomes" id="UP000000768">
    <property type="component" value="Chromosome 10"/>
</dbReference>
<organism evidence="1 2">
    <name type="scientific">Sorghum bicolor</name>
    <name type="common">Sorghum</name>
    <name type="synonym">Sorghum vulgare</name>
    <dbReference type="NCBI Taxonomy" id="4558"/>
    <lineage>
        <taxon>Eukaryota</taxon>
        <taxon>Viridiplantae</taxon>
        <taxon>Streptophyta</taxon>
        <taxon>Embryophyta</taxon>
        <taxon>Tracheophyta</taxon>
        <taxon>Spermatophyta</taxon>
        <taxon>Magnoliopsida</taxon>
        <taxon>Liliopsida</taxon>
        <taxon>Poales</taxon>
        <taxon>Poaceae</taxon>
        <taxon>PACMAD clade</taxon>
        <taxon>Panicoideae</taxon>
        <taxon>Andropogonodae</taxon>
        <taxon>Andropogoneae</taxon>
        <taxon>Sorghinae</taxon>
        <taxon>Sorghum</taxon>
    </lineage>
</organism>
<keyword evidence="2" id="KW-1185">Reference proteome</keyword>
<evidence type="ECO:0000313" key="1">
    <source>
        <dbReference type="EMBL" id="KXG20819.1"/>
    </source>
</evidence>
<accession>A0A194YLF5</accession>
<reference evidence="1 2" key="1">
    <citation type="journal article" date="2009" name="Nature">
        <title>The Sorghum bicolor genome and the diversification of grasses.</title>
        <authorList>
            <person name="Paterson A.H."/>
            <person name="Bowers J.E."/>
            <person name="Bruggmann R."/>
            <person name="Dubchak I."/>
            <person name="Grimwood J."/>
            <person name="Gundlach H."/>
            <person name="Haberer G."/>
            <person name="Hellsten U."/>
            <person name="Mitros T."/>
            <person name="Poliakov A."/>
            <person name="Schmutz J."/>
            <person name="Spannagl M."/>
            <person name="Tang H."/>
            <person name="Wang X."/>
            <person name="Wicker T."/>
            <person name="Bharti A.K."/>
            <person name="Chapman J."/>
            <person name="Feltus F.A."/>
            <person name="Gowik U."/>
            <person name="Grigoriev I.V."/>
            <person name="Lyons E."/>
            <person name="Maher C.A."/>
            <person name="Martis M."/>
            <person name="Narechania A."/>
            <person name="Otillar R.P."/>
            <person name="Penning B.W."/>
            <person name="Salamov A.A."/>
            <person name="Wang Y."/>
            <person name="Zhang L."/>
            <person name="Carpita N.C."/>
            <person name="Freeling M."/>
            <person name="Gingle A.R."/>
            <person name="Hash C.T."/>
            <person name="Keller B."/>
            <person name="Klein P."/>
            <person name="Kresovich S."/>
            <person name="McCann M.C."/>
            <person name="Ming R."/>
            <person name="Peterson D.G."/>
            <person name="Mehboob-ur-Rahman"/>
            <person name="Ware D."/>
            <person name="Westhoff P."/>
            <person name="Mayer K.F."/>
            <person name="Messing J."/>
            <person name="Rokhsar D.S."/>
        </authorList>
    </citation>
    <scope>NUCLEOTIDE SEQUENCE [LARGE SCALE GENOMIC DNA]</scope>
    <source>
        <strain evidence="2">cv. BTx623</strain>
    </source>
</reference>